<evidence type="ECO:0000259" key="3">
    <source>
        <dbReference type="PROSITE" id="PS50977"/>
    </source>
</evidence>
<dbReference type="PANTHER" id="PTHR30055">
    <property type="entry name" value="HTH-TYPE TRANSCRIPTIONAL REGULATOR RUTR"/>
    <property type="match status" value="1"/>
</dbReference>
<proteinExistence type="predicted"/>
<feature type="domain" description="HTH tetR-type" evidence="3">
    <location>
        <begin position="18"/>
        <end position="78"/>
    </location>
</feature>
<accession>A0ABM7G004</accession>
<dbReference type="PRINTS" id="PR00455">
    <property type="entry name" value="HTHTETR"/>
</dbReference>
<dbReference type="Pfam" id="PF14246">
    <property type="entry name" value="TetR_C_7"/>
    <property type="match status" value="1"/>
</dbReference>
<organism evidence="4 5">
    <name type="scientific">Sphingomonas bisphenolicum</name>
    <dbReference type="NCBI Taxonomy" id="296544"/>
    <lineage>
        <taxon>Bacteria</taxon>
        <taxon>Pseudomonadati</taxon>
        <taxon>Pseudomonadota</taxon>
        <taxon>Alphaproteobacteria</taxon>
        <taxon>Sphingomonadales</taxon>
        <taxon>Sphingomonadaceae</taxon>
        <taxon>Sphingomonas</taxon>
    </lineage>
</organism>
<evidence type="ECO:0000256" key="2">
    <source>
        <dbReference type="PROSITE-ProRule" id="PRU00335"/>
    </source>
</evidence>
<dbReference type="PANTHER" id="PTHR30055:SF146">
    <property type="entry name" value="HTH-TYPE TRANSCRIPTIONAL DUAL REGULATOR CECR"/>
    <property type="match status" value="1"/>
</dbReference>
<dbReference type="InterPro" id="IPR050109">
    <property type="entry name" value="HTH-type_TetR-like_transc_reg"/>
</dbReference>
<evidence type="ECO:0000313" key="4">
    <source>
        <dbReference type="EMBL" id="BBF67826.1"/>
    </source>
</evidence>
<dbReference type="Gene3D" id="1.10.10.60">
    <property type="entry name" value="Homeodomain-like"/>
    <property type="match status" value="1"/>
</dbReference>
<dbReference type="PROSITE" id="PS50977">
    <property type="entry name" value="HTH_TETR_2"/>
    <property type="match status" value="1"/>
</dbReference>
<evidence type="ECO:0000313" key="5">
    <source>
        <dbReference type="Proteomes" id="UP001059971"/>
    </source>
</evidence>
<keyword evidence="5" id="KW-1185">Reference proteome</keyword>
<dbReference type="SUPFAM" id="SSF48498">
    <property type="entry name" value="Tetracyclin repressor-like, C-terminal domain"/>
    <property type="match status" value="1"/>
</dbReference>
<protein>
    <submittedName>
        <fullName evidence="4">TetR family transcriptional regulator</fullName>
    </submittedName>
</protein>
<dbReference type="Proteomes" id="UP001059971">
    <property type="component" value="Chromosome 1"/>
</dbReference>
<sequence length="225" mass="24471">MTTPDTPVIPSRREARRQDRRDAILTVAQTYFLEHGFADTTMSGIAAELGGSKGTLWNYFPSKEALFAAVVERAAKAYQGRLSQILDPDGALEPTLQSACRSLIEKITSPDASALHRLIVAQGRRFPDLSQIFFDLAPQNTRLLLADFLHGAMTRGQLRMADPIDAARALMSLSMSGCHQQMLIGRIDRPAPNEIAADAAFAVDIFLRAYAPLSGPSLPPEAPPV</sequence>
<dbReference type="EMBL" id="AP018817">
    <property type="protein sequence ID" value="BBF67826.1"/>
    <property type="molecule type" value="Genomic_DNA"/>
</dbReference>
<reference evidence="4" key="1">
    <citation type="submission" date="2018-07" db="EMBL/GenBank/DDBJ databases">
        <title>Complete genome sequence of Sphingomonas bisphenolicum strain AO1, a bisphenol A degradative bacterium isolated from Japanese farm field.</title>
        <authorList>
            <person name="Murakami M."/>
            <person name="Koh M."/>
            <person name="Koba S."/>
            <person name="Matsumura Y."/>
        </authorList>
    </citation>
    <scope>NUCLEOTIDE SEQUENCE</scope>
    <source>
        <strain evidence="4">AO1</strain>
    </source>
</reference>
<dbReference type="SUPFAM" id="SSF46689">
    <property type="entry name" value="Homeodomain-like"/>
    <property type="match status" value="1"/>
</dbReference>
<dbReference type="Pfam" id="PF00440">
    <property type="entry name" value="TetR_N"/>
    <property type="match status" value="1"/>
</dbReference>
<feature type="DNA-binding region" description="H-T-H motif" evidence="2">
    <location>
        <begin position="41"/>
        <end position="60"/>
    </location>
</feature>
<evidence type="ECO:0000256" key="1">
    <source>
        <dbReference type="ARBA" id="ARBA00023125"/>
    </source>
</evidence>
<dbReference type="InterPro" id="IPR036271">
    <property type="entry name" value="Tet_transcr_reg_TetR-rel_C_sf"/>
</dbReference>
<dbReference type="Gene3D" id="1.10.357.10">
    <property type="entry name" value="Tetracycline Repressor, domain 2"/>
    <property type="match status" value="1"/>
</dbReference>
<name>A0ABM7G004_9SPHN</name>
<dbReference type="RefSeq" id="WP_261935475.1">
    <property type="nucleotide sequence ID" value="NZ_AP018817.1"/>
</dbReference>
<dbReference type="InterPro" id="IPR039536">
    <property type="entry name" value="TetR_C_Proteobacteria"/>
</dbReference>
<keyword evidence="1 2" id="KW-0238">DNA-binding</keyword>
<gene>
    <name evidence="4" type="ORF">SBA_ch1_00260</name>
</gene>
<dbReference type="InterPro" id="IPR009057">
    <property type="entry name" value="Homeodomain-like_sf"/>
</dbReference>
<dbReference type="InterPro" id="IPR001647">
    <property type="entry name" value="HTH_TetR"/>
</dbReference>